<protein>
    <submittedName>
        <fullName evidence="2">Stress-induced receptor-like kinase</fullName>
    </submittedName>
</protein>
<feature type="compositionally biased region" description="Acidic residues" evidence="1">
    <location>
        <begin position="35"/>
        <end position="49"/>
    </location>
</feature>
<comment type="caution">
    <text evidence="2">The sequence shown here is derived from an EMBL/GenBank/DDBJ whole genome shotgun (WGS) entry which is preliminary data.</text>
</comment>
<keyword evidence="2" id="KW-0808">Transferase</keyword>
<dbReference type="Proteomes" id="UP000265520">
    <property type="component" value="Unassembled WGS sequence"/>
</dbReference>
<name>A0A392UR46_9FABA</name>
<proteinExistence type="predicted"/>
<feature type="region of interest" description="Disordered" evidence="1">
    <location>
        <begin position="16"/>
        <end position="49"/>
    </location>
</feature>
<keyword evidence="2" id="KW-0418">Kinase</keyword>
<feature type="non-terminal residue" evidence="2">
    <location>
        <position position="49"/>
    </location>
</feature>
<dbReference type="EMBL" id="LXQA010867910">
    <property type="protein sequence ID" value="MCI74790.1"/>
    <property type="molecule type" value="Genomic_DNA"/>
</dbReference>
<evidence type="ECO:0000256" key="1">
    <source>
        <dbReference type="SAM" id="MobiDB-lite"/>
    </source>
</evidence>
<accession>A0A392UR46</accession>
<evidence type="ECO:0000313" key="2">
    <source>
        <dbReference type="EMBL" id="MCI74790.1"/>
    </source>
</evidence>
<evidence type="ECO:0000313" key="3">
    <source>
        <dbReference type="Proteomes" id="UP000265520"/>
    </source>
</evidence>
<sequence>MNKVIEMLEGNIENIEMPPKPSLFPNETIQNDLEATSDEIESDADDDSV</sequence>
<keyword evidence="2" id="KW-0675">Receptor</keyword>
<organism evidence="2 3">
    <name type="scientific">Trifolium medium</name>
    <dbReference type="NCBI Taxonomy" id="97028"/>
    <lineage>
        <taxon>Eukaryota</taxon>
        <taxon>Viridiplantae</taxon>
        <taxon>Streptophyta</taxon>
        <taxon>Embryophyta</taxon>
        <taxon>Tracheophyta</taxon>
        <taxon>Spermatophyta</taxon>
        <taxon>Magnoliopsida</taxon>
        <taxon>eudicotyledons</taxon>
        <taxon>Gunneridae</taxon>
        <taxon>Pentapetalae</taxon>
        <taxon>rosids</taxon>
        <taxon>fabids</taxon>
        <taxon>Fabales</taxon>
        <taxon>Fabaceae</taxon>
        <taxon>Papilionoideae</taxon>
        <taxon>50 kb inversion clade</taxon>
        <taxon>NPAAA clade</taxon>
        <taxon>Hologalegina</taxon>
        <taxon>IRL clade</taxon>
        <taxon>Trifolieae</taxon>
        <taxon>Trifolium</taxon>
    </lineage>
</organism>
<dbReference type="GO" id="GO:0016301">
    <property type="term" value="F:kinase activity"/>
    <property type="evidence" value="ECO:0007669"/>
    <property type="project" value="UniProtKB-KW"/>
</dbReference>
<reference evidence="2 3" key="1">
    <citation type="journal article" date="2018" name="Front. Plant Sci.">
        <title>Red Clover (Trifolium pratense) and Zigzag Clover (T. medium) - A Picture of Genomic Similarities and Differences.</title>
        <authorList>
            <person name="Dluhosova J."/>
            <person name="Istvanek J."/>
            <person name="Nedelnik J."/>
            <person name="Repkova J."/>
        </authorList>
    </citation>
    <scope>NUCLEOTIDE SEQUENCE [LARGE SCALE GENOMIC DNA]</scope>
    <source>
        <strain evidence="3">cv. 10/8</strain>
        <tissue evidence="2">Leaf</tissue>
    </source>
</reference>
<dbReference type="AlphaFoldDB" id="A0A392UR46"/>
<keyword evidence="3" id="KW-1185">Reference proteome</keyword>